<accession>A0A0K8RJD8</accession>
<dbReference type="EMBL" id="GADI01002603">
    <property type="protein sequence ID" value="JAA71205.1"/>
    <property type="molecule type" value="mRNA"/>
</dbReference>
<dbReference type="InterPro" id="IPR021971">
    <property type="entry name" value="Salp15"/>
</dbReference>
<dbReference type="GO" id="GO:0005576">
    <property type="term" value="C:extracellular region"/>
    <property type="evidence" value="ECO:0007669"/>
    <property type="project" value="UniProtKB-SubCell"/>
</dbReference>
<organism evidence="7">
    <name type="scientific">Ixodes ricinus</name>
    <name type="common">Common tick</name>
    <name type="synonym">Acarus ricinus</name>
    <dbReference type="NCBI Taxonomy" id="34613"/>
    <lineage>
        <taxon>Eukaryota</taxon>
        <taxon>Metazoa</taxon>
        <taxon>Ecdysozoa</taxon>
        <taxon>Arthropoda</taxon>
        <taxon>Chelicerata</taxon>
        <taxon>Arachnida</taxon>
        <taxon>Acari</taxon>
        <taxon>Parasitiformes</taxon>
        <taxon>Ixodida</taxon>
        <taxon>Ixodoidea</taxon>
        <taxon>Ixodidae</taxon>
        <taxon>Ixodinae</taxon>
        <taxon>Ixodes</taxon>
    </lineage>
</organism>
<protein>
    <submittedName>
        <fullName evidence="7">Putative ixostatin</fullName>
    </submittedName>
</protein>
<evidence type="ECO:0000256" key="1">
    <source>
        <dbReference type="ARBA" id="ARBA00004613"/>
    </source>
</evidence>
<evidence type="ECO:0000256" key="6">
    <source>
        <dbReference type="SAM" id="SignalP"/>
    </source>
</evidence>
<dbReference type="Pfam" id="PF12115">
    <property type="entry name" value="Salp15"/>
    <property type="match status" value="1"/>
</dbReference>
<evidence type="ECO:0000313" key="7">
    <source>
        <dbReference type="EMBL" id="JAA71205.1"/>
    </source>
</evidence>
<feature type="signal peptide" evidence="6">
    <location>
        <begin position="1"/>
        <end position="21"/>
    </location>
</feature>
<proteinExistence type="evidence at transcript level"/>
<evidence type="ECO:0000256" key="5">
    <source>
        <dbReference type="ARBA" id="ARBA00034321"/>
    </source>
</evidence>
<reference evidence="7" key="1">
    <citation type="submission" date="2012-12" db="EMBL/GenBank/DDBJ databases">
        <title>Identification and characterization of a phenylalanine ammonia-lyase gene family in Isatis indigotica Fort.</title>
        <authorList>
            <person name="Liu Q."/>
            <person name="Chen J."/>
            <person name="Zhou X."/>
            <person name="Di P."/>
            <person name="Xiao Y."/>
            <person name="Xuan H."/>
            <person name="Zhang L."/>
            <person name="Chen W."/>
        </authorList>
    </citation>
    <scope>NUCLEOTIDE SEQUENCE</scope>
    <source>
        <tissue evidence="7">Salivary gland</tissue>
    </source>
</reference>
<feature type="chain" id="PRO_5005517903" evidence="6">
    <location>
        <begin position="22"/>
        <end position="99"/>
    </location>
</feature>
<name>A0A0K8RJD8_IXORI</name>
<comment type="subcellular location">
    <subcellularLocation>
        <location evidence="1">Secreted</location>
    </subcellularLocation>
</comment>
<keyword evidence="4" id="KW-0325">Glycoprotein</keyword>
<comment type="similarity">
    <text evidence="5">Belongs to the salp15 family.</text>
</comment>
<evidence type="ECO:0000256" key="4">
    <source>
        <dbReference type="ARBA" id="ARBA00023180"/>
    </source>
</evidence>
<keyword evidence="3 6" id="KW-0732">Signal</keyword>
<dbReference type="AlphaFoldDB" id="A0A0K8RJD8"/>
<evidence type="ECO:0000256" key="2">
    <source>
        <dbReference type="ARBA" id="ARBA00022525"/>
    </source>
</evidence>
<sequence length="99" mass="11318">MQLTLFVVIVTFSHLSCEVQSEPIPDILEEMKDLTEGCKNSLKEQMKERCGKHPYQPHLKEVKDCAIICGDWHNNGQTWGITRQTINLKNGTPCGYNKK</sequence>
<keyword evidence="2" id="KW-0964">Secreted</keyword>
<evidence type="ECO:0000256" key="3">
    <source>
        <dbReference type="ARBA" id="ARBA00022729"/>
    </source>
</evidence>